<organism evidence="1 2">
    <name type="scientific">Cuscuta epithymum</name>
    <dbReference type="NCBI Taxonomy" id="186058"/>
    <lineage>
        <taxon>Eukaryota</taxon>
        <taxon>Viridiplantae</taxon>
        <taxon>Streptophyta</taxon>
        <taxon>Embryophyta</taxon>
        <taxon>Tracheophyta</taxon>
        <taxon>Spermatophyta</taxon>
        <taxon>Magnoliopsida</taxon>
        <taxon>eudicotyledons</taxon>
        <taxon>Gunneridae</taxon>
        <taxon>Pentapetalae</taxon>
        <taxon>asterids</taxon>
        <taxon>lamiids</taxon>
        <taxon>Solanales</taxon>
        <taxon>Convolvulaceae</taxon>
        <taxon>Cuscuteae</taxon>
        <taxon>Cuscuta</taxon>
        <taxon>Cuscuta subgen. Cuscuta</taxon>
    </lineage>
</organism>
<evidence type="ECO:0008006" key="3">
    <source>
        <dbReference type="Google" id="ProtNLM"/>
    </source>
</evidence>
<dbReference type="AlphaFoldDB" id="A0AAV0CXI7"/>
<sequence>MRVTRWTPSFSGDRDSPFAPVWVKLDGLPIHLHDLRALSCIASLLGRPIRIDEPTATFSRPSTARICIEIDISKPLPSNIWINNGDSGFYQSVLYENLPMFCCNCSRFGHSKCPPLVTVSHTKAVLVDTSAPSDIAPVKLPLVVDLYNSGPVEALNKEKTVVACSDFDAAIDTMPVAFDAPDVSVLVEVGYASGFNAGNVCMAPGTEIITSYAVDAPVDILPVDIDFIEAISVETPATHNTC</sequence>
<comment type="caution">
    <text evidence="1">The sequence shown here is derived from an EMBL/GenBank/DDBJ whole genome shotgun (WGS) entry which is preliminary data.</text>
</comment>
<proteinExistence type="predicted"/>
<accession>A0AAV0CXI7</accession>
<dbReference type="Proteomes" id="UP001152523">
    <property type="component" value="Unassembled WGS sequence"/>
</dbReference>
<keyword evidence="2" id="KW-1185">Reference proteome</keyword>
<dbReference type="PANTHER" id="PTHR31286">
    <property type="entry name" value="GLYCINE-RICH CELL WALL STRUCTURAL PROTEIN 1.8-LIKE"/>
    <property type="match status" value="1"/>
</dbReference>
<gene>
    <name evidence="1" type="ORF">CEPIT_LOCUS9163</name>
</gene>
<name>A0AAV0CXI7_9ASTE</name>
<evidence type="ECO:0000313" key="1">
    <source>
        <dbReference type="EMBL" id="CAH9085074.1"/>
    </source>
</evidence>
<reference evidence="1" key="1">
    <citation type="submission" date="2022-07" db="EMBL/GenBank/DDBJ databases">
        <authorList>
            <person name="Macas J."/>
            <person name="Novak P."/>
            <person name="Neumann P."/>
        </authorList>
    </citation>
    <scope>NUCLEOTIDE SEQUENCE</scope>
</reference>
<evidence type="ECO:0000313" key="2">
    <source>
        <dbReference type="Proteomes" id="UP001152523"/>
    </source>
</evidence>
<dbReference type="EMBL" id="CAMAPF010000049">
    <property type="protein sequence ID" value="CAH9085074.1"/>
    <property type="molecule type" value="Genomic_DNA"/>
</dbReference>
<dbReference type="InterPro" id="IPR040256">
    <property type="entry name" value="At4g02000-like"/>
</dbReference>
<protein>
    <recommendedName>
        <fullName evidence="3">DUF4283 domain-containing protein</fullName>
    </recommendedName>
</protein>
<dbReference type="PANTHER" id="PTHR31286:SF180">
    <property type="entry name" value="OS10G0362600 PROTEIN"/>
    <property type="match status" value="1"/>
</dbReference>